<evidence type="ECO:0000313" key="4">
    <source>
        <dbReference type="WBParaSite" id="SSLN_0001776301-mRNA-1"/>
    </source>
</evidence>
<reference evidence="4" key="1">
    <citation type="submission" date="2016-06" db="UniProtKB">
        <authorList>
            <consortium name="WormBaseParasite"/>
        </authorList>
    </citation>
    <scope>IDENTIFICATION</scope>
</reference>
<evidence type="ECO:0000313" key="2">
    <source>
        <dbReference type="EMBL" id="VDM03500.1"/>
    </source>
</evidence>
<reference evidence="2 3" key="2">
    <citation type="submission" date="2018-11" db="EMBL/GenBank/DDBJ databases">
        <authorList>
            <consortium name="Pathogen Informatics"/>
        </authorList>
    </citation>
    <scope>NUCLEOTIDE SEQUENCE [LARGE SCALE GENOMIC DNA]</scope>
    <source>
        <strain evidence="2 3">NST_G2</strain>
    </source>
</reference>
<accession>A0A183TKW6</accession>
<proteinExistence type="predicted"/>
<dbReference type="EMBL" id="UYSU01041990">
    <property type="protein sequence ID" value="VDM03500.1"/>
    <property type="molecule type" value="Genomic_DNA"/>
</dbReference>
<protein>
    <submittedName>
        <fullName evidence="2 4">Uncharacterized protein</fullName>
    </submittedName>
</protein>
<evidence type="ECO:0000313" key="3">
    <source>
        <dbReference type="Proteomes" id="UP000275846"/>
    </source>
</evidence>
<dbReference type="WBParaSite" id="SSLN_0001776301-mRNA-1">
    <property type="protein sequence ID" value="SSLN_0001776301-mRNA-1"/>
    <property type="gene ID" value="SSLN_0001776301"/>
</dbReference>
<keyword evidence="3" id="KW-1185">Reference proteome</keyword>
<dbReference type="Proteomes" id="UP000275846">
    <property type="component" value="Unassembled WGS sequence"/>
</dbReference>
<gene>
    <name evidence="2" type="ORF">SSLN_LOCUS17114</name>
</gene>
<feature type="region of interest" description="Disordered" evidence="1">
    <location>
        <begin position="1"/>
        <end position="31"/>
    </location>
</feature>
<dbReference type="AlphaFoldDB" id="A0A183TKW6"/>
<name>A0A183TKW6_SCHSO</name>
<evidence type="ECO:0000256" key="1">
    <source>
        <dbReference type="SAM" id="MobiDB-lite"/>
    </source>
</evidence>
<sequence>MGEEQVAGTAGTASKRAATPGSDPTEQDCHRGHIMKEPLQTGSQPIAFNQRLHAWTLYWSPLLIMERAHHCSHHVG</sequence>
<organism evidence="4">
    <name type="scientific">Schistocephalus solidus</name>
    <name type="common">Tapeworm</name>
    <dbReference type="NCBI Taxonomy" id="70667"/>
    <lineage>
        <taxon>Eukaryota</taxon>
        <taxon>Metazoa</taxon>
        <taxon>Spiralia</taxon>
        <taxon>Lophotrochozoa</taxon>
        <taxon>Platyhelminthes</taxon>
        <taxon>Cestoda</taxon>
        <taxon>Eucestoda</taxon>
        <taxon>Diphyllobothriidea</taxon>
        <taxon>Diphyllobothriidae</taxon>
        <taxon>Schistocephalus</taxon>
    </lineage>
</organism>